<feature type="transmembrane region" description="Helical" evidence="11">
    <location>
        <begin position="34"/>
        <end position="51"/>
    </location>
</feature>
<dbReference type="InterPro" id="IPR003661">
    <property type="entry name" value="HisK_dim/P_dom"/>
</dbReference>
<dbReference type="Gene3D" id="3.30.450.20">
    <property type="entry name" value="PAS domain"/>
    <property type="match status" value="1"/>
</dbReference>
<reference evidence="15" key="1">
    <citation type="journal article" date="2020" name="mSystems">
        <title>Genome- and Community-Level Interaction Insights into Carbon Utilization and Element Cycling Functions of Hydrothermarchaeota in Hydrothermal Sediment.</title>
        <authorList>
            <person name="Zhou Z."/>
            <person name="Liu Y."/>
            <person name="Xu W."/>
            <person name="Pan J."/>
            <person name="Luo Z.H."/>
            <person name="Li M."/>
        </authorList>
    </citation>
    <scope>NUCLEOTIDE SEQUENCE [LARGE SCALE GENOMIC DNA]</scope>
    <source>
        <strain evidence="15">HyVt-389</strain>
    </source>
</reference>
<dbReference type="InterPro" id="IPR029016">
    <property type="entry name" value="GAF-like_dom_sf"/>
</dbReference>
<evidence type="ECO:0000313" key="15">
    <source>
        <dbReference type="EMBL" id="HEC67623.1"/>
    </source>
</evidence>
<feature type="coiled-coil region" evidence="10">
    <location>
        <begin position="235"/>
        <end position="262"/>
    </location>
</feature>
<dbReference type="SUPFAM" id="SSF55874">
    <property type="entry name" value="ATPase domain of HSP90 chaperone/DNA topoisomerase II/histidine kinase"/>
    <property type="match status" value="1"/>
</dbReference>
<dbReference type="Pfam" id="PF00512">
    <property type="entry name" value="HisKA"/>
    <property type="match status" value="1"/>
</dbReference>
<dbReference type="Gene3D" id="3.30.565.10">
    <property type="entry name" value="Histidine kinase-like ATPase, C-terminal domain"/>
    <property type="match status" value="1"/>
</dbReference>
<dbReference type="Gene3D" id="3.40.50.2300">
    <property type="match status" value="1"/>
</dbReference>
<dbReference type="GO" id="GO:0005524">
    <property type="term" value="F:ATP binding"/>
    <property type="evidence" value="ECO:0007669"/>
    <property type="project" value="UniProtKB-KW"/>
</dbReference>
<feature type="transmembrane region" description="Helical" evidence="11">
    <location>
        <begin position="7"/>
        <end position="28"/>
    </location>
</feature>
<feature type="domain" description="Histidine kinase" evidence="12">
    <location>
        <begin position="780"/>
        <end position="1003"/>
    </location>
</feature>
<dbReference type="SUPFAM" id="SSF55785">
    <property type="entry name" value="PYP-like sensor domain (PAS domain)"/>
    <property type="match status" value="1"/>
</dbReference>
<dbReference type="PANTHER" id="PTHR43065">
    <property type="entry name" value="SENSOR HISTIDINE KINASE"/>
    <property type="match status" value="1"/>
</dbReference>
<dbReference type="Pfam" id="PF02518">
    <property type="entry name" value="HATPase_c"/>
    <property type="match status" value="1"/>
</dbReference>
<evidence type="ECO:0000259" key="12">
    <source>
        <dbReference type="PROSITE" id="PS50109"/>
    </source>
</evidence>
<keyword evidence="4" id="KW-0808">Transferase</keyword>
<evidence type="ECO:0000259" key="13">
    <source>
        <dbReference type="PROSITE" id="PS50110"/>
    </source>
</evidence>
<dbReference type="Proteomes" id="UP000885738">
    <property type="component" value="Unassembled WGS sequence"/>
</dbReference>
<dbReference type="InterPro" id="IPR001789">
    <property type="entry name" value="Sig_transdc_resp-reg_receiver"/>
</dbReference>
<dbReference type="GO" id="GO:0000155">
    <property type="term" value="F:phosphorelay sensor kinase activity"/>
    <property type="evidence" value="ECO:0007669"/>
    <property type="project" value="InterPro"/>
</dbReference>
<keyword evidence="7" id="KW-0067">ATP-binding</keyword>
<protein>
    <recommendedName>
        <fullName evidence="2">histidine kinase</fullName>
        <ecNumber evidence="2">2.7.13.3</ecNumber>
    </recommendedName>
</protein>
<dbReference type="CDD" id="cd00130">
    <property type="entry name" value="PAS"/>
    <property type="match status" value="1"/>
</dbReference>
<evidence type="ECO:0000256" key="5">
    <source>
        <dbReference type="ARBA" id="ARBA00022741"/>
    </source>
</evidence>
<dbReference type="PROSITE" id="PS50109">
    <property type="entry name" value="HIS_KIN"/>
    <property type="match status" value="1"/>
</dbReference>
<evidence type="ECO:0000256" key="2">
    <source>
        <dbReference type="ARBA" id="ARBA00012438"/>
    </source>
</evidence>
<keyword evidence="8" id="KW-0902">Two-component regulatory system</keyword>
<evidence type="ECO:0000256" key="11">
    <source>
        <dbReference type="SAM" id="Phobius"/>
    </source>
</evidence>
<dbReference type="SUPFAM" id="SSF55781">
    <property type="entry name" value="GAF domain-like"/>
    <property type="match status" value="3"/>
</dbReference>
<dbReference type="SMART" id="SM00387">
    <property type="entry name" value="HATPase_c"/>
    <property type="match status" value="1"/>
</dbReference>
<sequence length="1145" mass="129064">MSLGKHYKRVIVTVLTFVCASLTYYSHFMLRTDVVFSHLFYIPIALAGFWWGKKRGILIPILLGGWLVISHALSALPVPFRLDLIRFFMFTTVGLVVSTLREQTLKGEQALKETRNYLNSLIHCANAPIMVWDKQGKISLFNNAFERLTGYKAQEVIGKSPNILFTQASKEESLKKFEQTLKGEQLVSLEVPICCKDGKERILLCNLANIYAQDGKTRVATIVHAQDITLRKQATEALHIQMKELEEDKQTAESLLAQRIKELGAYKRITDAMLRTLDLERRLENALKEILDITGGEKTGVGLREDDRLIIKKQFGFSETFMAWAGDLAIEDIPSVSKITIGWNSLPDPSSRLEIALKKEGIKSWVIVPLKLKKEFLGILILASERPNAFSQEQIDMLSTLTNSLTFMLQHAHLYRTAQERLARLTTLREIDMAISANLSMEGIIKVVLEKISPHIWVDAVGISLMDWGQKRTILARTHLPGDVSIEGEAFGLSDSLLYQLGVEKKPVIIYDVKSDPRLQNHRNIIRKYNLCSYIGVPLVVQDKPIGVLHLLTTQPKEFSKEDMNFFTTLAGQAAISVQNARLYEEAKKRAQNMEVLADVTFNFAQLGEEVDLAKQALPSACKVVGVKMGILWWYDELKNTLEIIAMVGISQEKIGTIISCSDPSSSPLALAAVSKKPIYIPDLNKEPILEGLPIGSAYIVPLIYYQRFFGIYCFLSRRKDGFTSEQRNLADVFSSHVSSAIENARLFKETQRAYQELKTTQEQLIQAQKMEAIGRLAGGVAHDFNNLLTGIQGFTELSLMKIKEHDPVYQDIKEIHRCALQAASLTRQLLLFSRKQPMDMKPIDLNITIQNMIKMLNRLIGENISLKTELIDGLWPIETDPGNIEQVIMNLVINARDAMPEGGEILISTQNIHIDESYLKIQPEARCGNFICLSVKDTGIGMDQKTLKHIFEPFFTTKEPGIGTGLGLSVVYGIVKQHQGWIEVESFKGQGTTFRVYLPAIPLRPIKDEESLVSLEAFKGQGERILLIEDDTAVREFTERGLSENGYIVFACATAQEALDIFERKQGDFDLILTDLILPDKKGTQLAEHILKVKPQSKMLFISGYRDEKAGWDKIQQWGFPFLQKPYSLPDLLKTTKKALKEKL</sequence>
<dbReference type="InterPro" id="IPR003594">
    <property type="entry name" value="HATPase_dom"/>
</dbReference>
<dbReference type="AlphaFoldDB" id="A0A7C1VNW9"/>
<evidence type="ECO:0000256" key="6">
    <source>
        <dbReference type="ARBA" id="ARBA00022777"/>
    </source>
</evidence>
<dbReference type="InterPro" id="IPR036097">
    <property type="entry name" value="HisK_dim/P_sf"/>
</dbReference>
<dbReference type="Pfam" id="PF00072">
    <property type="entry name" value="Response_reg"/>
    <property type="match status" value="1"/>
</dbReference>
<keyword evidence="6" id="KW-0418">Kinase</keyword>
<feature type="domain" description="PAS" evidence="14">
    <location>
        <begin position="114"/>
        <end position="184"/>
    </location>
</feature>
<dbReference type="EC" id="2.7.13.3" evidence="2"/>
<dbReference type="InterPro" id="IPR000014">
    <property type="entry name" value="PAS"/>
</dbReference>
<dbReference type="GO" id="GO:0006355">
    <property type="term" value="P:regulation of DNA-templated transcription"/>
    <property type="evidence" value="ECO:0007669"/>
    <property type="project" value="InterPro"/>
</dbReference>
<evidence type="ECO:0000256" key="9">
    <source>
        <dbReference type="PROSITE-ProRule" id="PRU00169"/>
    </source>
</evidence>
<dbReference type="SMART" id="SM00091">
    <property type="entry name" value="PAS"/>
    <property type="match status" value="1"/>
</dbReference>
<keyword evidence="11" id="KW-0472">Membrane</keyword>
<evidence type="ECO:0000256" key="1">
    <source>
        <dbReference type="ARBA" id="ARBA00000085"/>
    </source>
</evidence>
<dbReference type="EMBL" id="DRIH01000071">
    <property type="protein sequence ID" value="HEC67623.1"/>
    <property type="molecule type" value="Genomic_DNA"/>
</dbReference>
<dbReference type="NCBIfam" id="TIGR00229">
    <property type="entry name" value="sensory_box"/>
    <property type="match status" value="1"/>
</dbReference>
<dbReference type="InterPro" id="IPR036890">
    <property type="entry name" value="HATPase_C_sf"/>
</dbReference>
<feature type="domain" description="Response regulatory" evidence="13">
    <location>
        <begin position="1025"/>
        <end position="1141"/>
    </location>
</feature>
<dbReference type="InterPro" id="IPR035965">
    <property type="entry name" value="PAS-like_dom_sf"/>
</dbReference>
<evidence type="ECO:0000256" key="7">
    <source>
        <dbReference type="ARBA" id="ARBA00022840"/>
    </source>
</evidence>
<dbReference type="SMART" id="SM00448">
    <property type="entry name" value="REC"/>
    <property type="match status" value="1"/>
</dbReference>
<organism evidence="15">
    <name type="scientific">Desulfofervidus auxilii</name>
    <dbReference type="NCBI Taxonomy" id="1621989"/>
    <lineage>
        <taxon>Bacteria</taxon>
        <taxon>Pseudomonadati</taxon>
        <taxon>Thermodesulfobacteriota</taxon>
        <taxon>Candidatus Desulfofervidia</taxon>
        <taxon>Candidatus Desulfofervidales</taxon>
        <taxon>Candidatus Desulfofervidaceae</taxon>
        <taxon>Candidatus Desulfofervidus</taxon>
    </lineage>
</organism>
<evidence type="ECO:0000256" key="4">
    <source>
        <dbReference type="ARBA" id="ARBA00022679"/>
    </source>
</evidence>
<dbReference type="InterPro" id="IPR003018">
    <property type="entry name" value="GAF"/>
</dbReference>
<accession>A0A7C1VNW9</accession>
<evidence type="ECO:0000256" key="3">
    <source>
        <dbReference type="ARBA" id="ARBA00022553"/>
    </source>
</evidence>
<dbReference type="PRINTS" id="PR00344">
    <property type="entry name" value="BCTRLSENSOR"/>
</dbReference>
<evidence type="ECO:0000256" key="8">
    <source>
        <dbReference type="ARBA" id="ARBA00023012"/>
    </source>
</evidence>
<proteinExistence type="predicted"/>
<keyword evidence="3 9" id="KW-0597">Phosphoprotein</keyword>
<evidence type="ECO:0000259" key="14">
    <source>
        <dbReference type="PROSITE" id="PS50112"/>
    </source>
</evidence>
<comment type="caution">
    <text evidence="15">The sequence shown here is derived from an EMBL/GenBank/DDBJ whole genome shotgun (WGS) entry which is preliminary data.</text>
</comment>
<dbReference type="InterPro" id="IPR011006">
    <property type="entry name" value="CheY-like_superfamily"/>
</dbReference>
<feature type="transmembrane region" description="Helical" evidence="11">
    <location>
        <begin position="58"/>
        <end position="78"/>
    </location>
</feature>
<name>A0A7C1VNW9_DESA2</name>
<dbReference type="Gene3D" id="3.30.450.40">
    <property type="match status" value="3"/>
</dbReference>
<keyword evidence="11" id="KW-1133">Transmembrane helix</keyword>
<dbReference type="SUPFAM" id="SSF52172">
    <property type="entry name" value="CheY-like"/>
    <property type="match status" value="1"/>
</dbReference>
<dbReference type="SMART" id="SM00388">
    <property type="entry name" value="HisKA"/>
    <property type="match status" value="1"/>
</dbReference>
<dbReference type="Gene3D" id="1.10.287.130">
    <property type="match status" value="1"/>
</dbReference>
<keyword evidence="11" id="KW-0812">Transmembrane</keyword>
<dbReference type="PANTHER" id="PTHR43065:SF42">
    <property type="entry name" value="TWO-COMPONENT SENSOR PPRA"/>
    <property type="match status" value="1"/>
</dbReference>
<dbReference type="InterPro" id="IPR004358">
    <property type="entry name" value="Sig_transdc_His_kin-like_C"/>
</dbReference>
<feature type="modified residue" description="4-aspartylphosphate" evidence="9">
    <location>
        <position position="1076"/>
    </location>
</feature>
<dbReference type="Pfam" id="PF13185">
    <property type="entry name" value="GAF_2"/>
    <property type="match status" value="3"/>
</dbReference>
<dbReference type="InterPro" id="IPR005467">
    <property type="entry name" value="His_kinase_dom"/>
</dbReference>
<dbReference type="PROSITE" id="PS50112">
    <property type="entry name" value="PAS"/>
    <property type="match status" value="1"/>
</dbReference>
<keyword evidence="5" id="KW-0547">Nucleotide-binding</keyword>
<dbReference type="InterPro" id="IPR013767">
    <property type="entry name" value="PAS_fold"/>
</dbReference>
<comment type="catalytic activity">
    <reaction evidence="1">
        <text>ATP + protein L-histidine = ADP + protein N-phospho-L-histidine.</text>
        <dbReference type="EC" id="2.7.13.3"/>
    </reaction>
</comment>
<keyword evidence="10" id="KW-0175">Coiled coil</keyword>
<dbReference type="Pfam" id="PF00989">
    <property type="entry name" value="PAS"/>
    <property type="match status" value="1"/>
</dbReference>
<dbReference type="PROSITE" id="PS50110">
    <property type="entry name" value="RESPONSE_REGULATORY"/>
    <property type="match status" value="1"/>
</dbReference>
<dbReference type="SUPFAM" id="SSF47384">
    <property type="entry name" value="Homodimeric domain of signal transducing histidine kinase"/>
    <property type="match status" value="1"/>
</dbReference>
<gene>
    <name evidence="15" type="ORF">ENI35_02240</name>
</gene>
<dbReference type="CDD" id="cd00082">
    <property type="entry name" value="HisKA"/>
    <property type="match status" value="1"/>
</dbReference>
<dbReference type="SMART" id="SM00065">
    <property type="entry name" value="GAF"/>
    <property type="match status" value="3"/>
</dbReference>
<evidence type="ECO:0000256" key="10">
    <source>
        <dbReference type="SAM" id="Coils"/>
    </source>
</evidence>